<protein>
    <submittedName>
        <fullName evidence="2">Formimidoyltetrahydrofolate cyclodeaminase</fullName>
    </submittedName>
</protein>
<dbReference type="GO" id="GO:0003824">
    <property type="term" value="F:catalytic activity"/>
    <property type="evidence" value="ECO:0007669"/>
    <property type="project" value="InterPro"/>
</dbReference>
<evidence type="ECO:0000313" key="3">
    <source>
        <dbReference type="Proteomes" id="UP000463470"/>
    </source>
</evidence>
<dbReference type="OrthoDB" id="7959174at2"/>
<evidence type="ECO:0000259" key="1">
    <source>
        <dbReference type="Pfam" id="PF04961"/>
    </source>
</evidence>
<feature type="domain" description="Cyclodeaminase/cyclohydrolase" evidence="1">
    <location>
        <begin position="9"/>
        <end position="186"/>
    </location>
</feature>
<dbReference type="InterPro" id="IPR036178">
    <property type="entry name" value="Formintransfe-cycloase-like_sf"/>
</dbReference>
<sequence length="211" mass="22003">MSDIFERPLREVIAEAASAAPTPGGGSVSAITGAFGAAMAAMVANLTVGKEKYRDVEPQAREQLRRLEGITARLEALVQADMDAFEAFMAVYKLPKDTEEQKAARAKARQAAAIQATEAPLAIGDACIEALEAAVALAAIGNKTAISDVGVGAYLAEASLKGALLSVDINLPAIDDAAYVDKAKGRRDRLIAEAERLRAQAVGIVGKRIQG</sequence>
<dbReference type="EMBL" id="WXEY01000001">
    <property type="protein sequence ID" value="MZP28174.1"/>
    <property type="molecule type" value="Genomic_DNA"/>
</dbReference>
<gene>
    <name evidence="2" type="ORF">GTO91_00350</name>
</gene>
<proteinExistence type="predicted"/>
<dbReference type="InterPro" id="IPR007044">
    <property type="entry name" value="Cyclodeamin/CycHdrlase"/>
</dbReference>
<evidence type="ECO:0000313" key="2">
    <source>
        <dbReference type="EMBL" id="MZP28174.1"/>
    </source>
</evidence>
<accession>A0A845L0C5</accession>
<dbReference type="RefSeq" id="WP_161253140.1">
    <property type="nucleotide sequence ID" value="NZ_WXEY01000001.1"/>
</dbReference>
<name>A0A845L0C5_9FIRM</name>
<dbReference type="Proteomes" id="UP000463470">
    <property type="component" value="Unassembled WGS sequence"/>
</dbReference>
<dbReference type="Pfam" id="PF04961">
    <property type="entry name" value="FTCD_C"/>
    <property type="match status" value="1"/>
</dbReference>
<organism evidence="2 3">
    <name type="scientific">Heliomicrobium undosum</name>
    <dbReference type="NCBI Taxonomy" id="121734"/>
    <lineage>
        <taxon>Bacteria</taxon>
        <taxon>Bacillati</taxon>
        <taxon>Bacillota</taxon>
        <taxon>Clostridia</taxon>
        <taxon>Eubacteriales</taxon>
        <taxon>Heliobacteriaceae</taxon>
        <taxon>Heliomicrobium</taxon>
    </lineage>
</organism>
<reference evidence="2 3" key="1">
    <citation type="submission" date="2020-01" db="EMBL/GenBank/DDBJ databases">
        <title>Whole-genome sequence of Heliobacterium undosum DSM 13378.</title>
        <authorList>
            <person name="Kyndt J.A."/>
            <person name="Meyer T.E."/>
        </authorList>
    </citation>
    <scope>NUCLEOTIDE SEQUENCE [LARGE SCALE GENOMIC DNA]</scope>
    <source>
        <strain evidence="2 3">DSM 13378</strain>
    </source>
</reference>
<dbReference type="Gene3D" id="1.20.120.680">
    <property type="entry name" value="Formiminotetrahydrofolate cyclodeaminase monomer, up-and-down helical bundle"/>
    <property type="match status" value="1"/>
</dbReference>
<keyword evidence="3" id="KW-1185">Reference proteome</keyword>
<dbReference type="SUPFAM" id="SSF101262">
    <property type="entry name" value="Methenyltetrahydrofolate cyclohydrolase-like"/>
    <property type="match status" value="1"/>
</dbReference>
<dbReference type="AlphaFoldDB" id="A0A845L0C5"/>
<comment type="caution">
    <text evidence="2">The sequence shown here is derived from an EMBL/GenBank/DDBJ whole genome shotgun (WGS) entry which is preliminary data.</text>
</comment>